<dbReference type="RefSeq" id="WP_020585150.1">
    <property type="nucleotide sequence ID" value="NZ_JOJP01000001.1"/>
</dbReference>
<evidence type="ECO:0000313" key="1">
    <source>
        <dbReference type="EMBL" id="KEI70970.1"/>
    </source>
</evidence>
<protein>
    <submittedName>
        <fullName evidence="1">Uncharacterized protein</fullName>
    </submittedName>
</protein>
<reference evidence="1 2" key="1">
    <citation type="submission" date="2014-06" db="EMBL/GenBank/DDBJ databases">
        <title>Whole Genome Sequences of Three Symbiotic Endozoicomonas Bacteria.</title>
        <authorList>
            <person name="Neave M.J."/>
            <person name="Apprill A."/>
            <person name="Voolstra C.R."/>
        </authorList>
    </citation>
    <scope>NUCLEOTIDE SEQUENCE [LARGE SCALE GENOMIC DNA]</scope>
    <source>
        <strain evidence="1 2">DSM 22380</strain>
    </source>
</reference>
<dbReference type="AlphaFoldDB" id="A0A081K9Z4"/>
<evidence type="ECO:0000313" key="2">
    <source>
        <dbReference type="Proteomes" id="UP000027997"/>
    </source>
</evidence>
<accession>A0A081K9Z4</accession>
<sequence length="163" mass="19118">MSQWQQKLHQGNVNFHQCRWRPAEAAYLEAAQMLEHEWFQNLDNPQLMMAWIATMHNLAALYEGQKMPQKASEFLVFPYRRIITLVKSGGLSEEFKIPLLRAIKCTVIPLLEFSRKHRICKCCQHHLDEAKEWLSLSWPDLQLLPESQNHFSIQPSPSGRTIH</sequence>
<keyword evidence="2" id="KW-1185">Reference proteome</keyword>
<name>A0A081K9Z4_9GAMM</name>
<gene>
    <name evidence="1" type="ORF">GV64_09650</name>
</gene>
<dbReference type="Proteomes" id="UP000027997">
    <property type="component" value="Unassembled WGS sequence"/>
</dbReference>
<proteinExistence type="predicted"/>
<comment type="caution">
    <text evidence="1">The sequence shown here is derived from an EMBL/GenBank/DDBJ whole genome shotgun (WGS) entry which is preliminary data.</text>
</comment>
<organism evidence="1 2">
    <name type="scientific">Endozoicomonas elysicola</name>
    <dbReference type="NCBI Taxonomy" id="305900"/>
    <lineage>
        <taxon>Bacteria</taxon>
        <taxon>Pseudomonadati</taxon>
        <taxon>Pseudomonadota</taxon>
        <taxon>Gammaproteobacteria</taxon>
        <taxon>Oceanospirillales</taxon>
        <taxon>Endozoicomonadaceae</taxon>
        <taxon>Endozoicomonas</taxon>
    </lineage>
</organism>
<dbReference type="eggNOG" id="ENOG5033A47">
    <property type="taxonomic scope" value="Bacteria"/>
</dbReference>
<dbReference type="EMBL" id="JOJP01000001">
    <property type="protein sequence ID" value="KEI70970.1"/>
    <property type="molecule type" value="Genomic_DNA"/>
</dbReference>